<dbReference type="PANTHER" id="PTHR35400:SF3">
    <property type="entry name" value="SLL1072 PROTEIN"/>
    <property type="match status" value="1"/>
</dbReference>
<reference evidence="2 3" key="1">
    <citation type="submission" date="2018-02" db="EMBL/GenBank/DDBJ databases">
        <title>Genomic Encyclopedia of Archaeal and Bacterial Type Strains, Phase II (KMG-II): from individual species to whole genera.</title>
        <authorList>
            <person name="Goeker M."/>
        </authorList>
    </citation>
    <scope>NUCLEOTIDE SEQUENCE [LARGE SCALE GENOMIC DNA]</scope>
    <source>
        <strain evidence="2 3">YU 961-1</strain>
    </source>
</reference>
<evidence type="ECO:0000313" key="2">
    <source>
        <dbReference type="EMBL" id="PPK63440.1"/>
    </source>
</evidence>
<dbReference type="GO" id="GO:0004519">
    <property type="term" value="F:endonuclease activity"/>
    <property type="evidence" value="ECO:0007669"/>
    <property type="project" value="UniProtKB-KW"/>
</dbReference>
<keyword evidence="3" id="KW-1185">Reference proteome</keyword>
<dbReference type="InterPro" id="IPR011335">
    <property type="entry name" value="Restrct_endonuc-II-like"/>
</dbReference>
<gene>
    <name evidence="2" type="ORF">CLV40_12853</name>
</gene>
<feature type="domain" description="Putative restriction endonuclease" evidence="1">
    <location>
        <begin position="3"/>
        <end position="147"/>
    </location>
</feature>
<sequence>MRQFTALRPDERHRYELDEGALSVSPPPAPLHMRVLGRLFARVEAQVPADLAVFLEIGVELPGSTVRVPDLSVTAAGIDLGSPLVNAADVRLVVEVVSPGSRRIDRLRKPAQYARAGIRHFWLVEPEPPVTVTAYTLVAGGYKESLHVVGGTLEVADPCPLRLDLDCLAP</sequence>
<dbReference type="InterPro" id="IPR008538">
    <property type="entry name" value="Uma2"/>
</dbReference>
<dbReference type="InterPro" id="IPR012296">
    <property type="entry name" value="Nuclease_put_TT1808"/>
</dbReference>
<keyword evidence="2" id="KW-0540">Nuclease</keyword>
<proteinExistence type="predicted"/>
<dbReference type="CDD" id="cd06260">
    <property type="entry name" value="DUF820-like"/>
    <property type="match status" value="1"/>
</dbReference>
<keyword evidence="2" id="KW-0255">Endonuclease</keyword>
<name>A0A2S6GE01_9PSEU</name>
<keyword evidence="2" id="KW-0378">Hydrolase</keyword>
<dbReference type="AlphaFoldDB" id="A0A2S6GE01"/>
<dbReference type="Proteomes" id="UP000239203">
    <property type="component" value="Unassembled WGS sequence"/>
</dbReference>
<evidence type="ECO:0000259" key="1">
    <source>
        <dbReference type="Pfam" id="PF05685"/>
    </source>
</evidence>
<dbReference type="Gene3D" id="3.90.1570.10">
    <property type="entry name" value="tt1808, chain A"/>
    <property type="match status" value="1"/>
</dbReference>
<organism evidence="2 3">
    <name type="scientific">Actinokineospora auranticolor</name>
    <dbReference type="NCBI Taxonomy" id="155976"/>
    <lineage>
        <taxon>Bacteria</taxon>
        <taxon>Bacillati</taxon>
        <taxon>Actinomycetota</taxon>
        <taxon>Actinomycetes</taxon>
        <taxon>Pseudonocardiales</taxon>
        <taxon>Pseudonocardiaceae</taxon>
        <taxon>Actinokineospora</taxon>
    </lineage>
</organism>
<comment type="caution">
    <text evidence="2">The sequence shown here is derived from an EMBL/GenBank/DDBJ whole genome shotgun (WGS) entry which is preliminary data.</text>
</comment>
<protein>
    <submittedName>
        <fullName evidence="2">Uma2 family endonuclease</fullName>
    </submittedName>
</protein>
<dbReference type="EMBL" id="PTIX01000028">
    <property type="protein sequence ID" value="PPK63440.1"/>
    <property type="molecule type" value="Genomic_DNA"/>
</dbReference>
<dbReference type="Pfam" id="PF05685">
    <property type="entry name" value="Uma2"/>
    <property type="match status" value="1"/>
</dbReference>
<dbReference type="PANTHER" id="PTHR35400">
    <property type="entry name" value="SLR1083 PROTEIN"/>
    <property type="match status" value="1"/>
</dbReference>
<dbReference type="SUPFAM" id="SSF52980">
    <property type="entry name" value="Restriction endonuclease-like"/>
    <property type="match status" value="1"/>
</dbReference>
<accession>A0A2S6GE01</accession>
<evidence type="ECO:0000313" key="3">
    <source>
        <dbReference type="Proteomes" id="UP000239203"/>
    </source>
</evidence>